<dbReference type="InterPro" id="IPR016181">
    <property type="entry name" value="Acyl_CoA_acyltransferase"/>
</dbReference>
<evidence type="ECO:0000259" key="1">
    <source>
        <dbReference type="Pfam" id="PF13302"/>
    </source>
</evidence>
<proteinExistence type="predicted"/>
<gene>
    <name evidence="2" type="ORF">OUO13_06720</name>
</gene>
<dbReference type="Proteomes" id="UP001150830">
    <property type="component" value="Unassembled WGS sequence"/>
</dbReference>
<comment type="caution">
    <text evidence="2">The sequence shown here is derived from an EMBL/GenBank/DDBJ whole genome shotgun (WGS) entry which is preliminary data.</text>
</comment>
<feature type="domain" description="N-acetyltransferase" evidence="1">
    <location>
        <begin position="14"/>
        <end position="149"/>
    </location>
</feature>
<sequence>MQFTPELNFDGGRVRPLAAEDRDALFRVYQQPELPGQRPLQDPAQLDRMIELSVQMAATQRGMMWALEVGSEGNYELLGVVGAFDWQPSMLRITLRIDGLPELGCDLRAAALETCIGFLSSKYHLRNFAFQWVDGQNPAYRDMLTRIGFSLSARQRDGWRTAEQTFVDVELYHRLLDQDVPDPTARAGE</sequence>
<accession>A0A9X3ELJ6</accession>
<reference evidence="2" key="1">
    <citation type="submission" date="2022-11" db="EMBL/GenBank/DDBJ databases">
        <title>Parathalassolutuus dongxingensis gen. nov., sp. nov., a novel member of family Oceanospirillaceae isolated from a coastal shrimp pond in Guangxi, China.</title>
        <authorList>
            <person name="Chen H."/>
        </authorList>
    </citation>
    <scope>NUCLEOTIDE SEQUENCE</scope>
    <source>
        <strain evidence="2">G-43</strain>
    </source>
</reference>
<dbReference type="EMBL" id="JAPNOA010000019">
    <property type="protein sequence ID" value="MCY0964873.1"/>
    <property type="molecule type" value="Genomic_DNA"/>
</dbReference>
<dbReference type="GO" id="GO:0016747">
    <property type="term" value="F:acyltransferase activity, transferring groups other than amino-acyl groups"/>
    <property type="evidence" value="ECO:0007669"/>
    <property type="project" value="InterPro"/>
</dbReference>
<dbReference type="Pfam" id="PF13302">
    <property type="entry name" value="Acetyltransf_3"/>
    <property type="match status" value="1"/>
</dbReference>
<organism evidence="2 3">
    <name type="scientific">Parathalassolituus penaei</name>
    <dbReference type="NCBI Taxonomy" id="2997323"/>
    <lineage>
        <taxon>Bacteria</taxon>
        <taxon>Pseudomonadati</taxon>
        <taxon>Pseudomonadota</taxon>
        <taxon>Gammaproteobacteria</taxon>
        <taxon>Oceanospirillales</taxon>
        <taxon>Oceanospirillaceae</taxon>
        <taxon>Parathalassolituus</taxon>
    </lineage>
</organism>
<dbReference type="AlphaFoldDB" id="A0A9X3ELJ6"/>
<evidence type="ECO:0000313" key="3">
    <source>
        <dbReference type="Proteomes" id="UP001150830"/>
    </source>
</evidence>
<keyword evidence="3" id="KW-1185">Reference proteome</keyword>
<name>A0A9X3ELJ6_9GAMM</name>
<dbReference type="RefSeq" id="WP_283173089.1">
    <property type="nucleotide sequence ID" value="NZ_JAPNOA010000019.1"/>
</dbReference>
<dbReference type="SUPFAM" id="SSF55729">
    <property type="entry name" value="Acyl-CoA N-acyltransferases (Nat)"/>
    <property type="match status" value="1"/>
</dbReference>
<evidence type="ECO:0000313" key="2">
    <source>
        <dbReference type="EMBL" id="MCY0964873.1"/>
    </source>
</evidence>
<protein>
    <submittedName>
        <fullName evidence="2">GNAT family N-acetyltransferase</fullName>
    </submittedName>
</protein>
<dbReference type="Gene3D" id="3.40.630.30">
    <property type="match status" value="1"/>
</dbReference>
<dbReference type="InterPro" id="IPR000182">
    <property type="entry name" value="GNAT_dom"/>
</dbReference>